<dbReference type="Pfam" id="PF01436">
    <property type="entry name" value="NHL"/>
    <property type="match status" value="2"/>
</dbReference>
<dbReference type="Proteomes" id="UP000189670">
    <property type="component" value="Unassembled WGS sequence"/>
</dbReference>
<organism evidence="6 7">
    <name type="scientific">Candidatus Magnetoglobus multicellularis str. Araruama</name>
    <dbReference type="NCBI Taxonomy" id="890399"/>
    <lineage>
        <taxon>Bacteria</taxon>
        <taxon>Pseudomonadati</taxon>
        <taxon>Thermodesulfobacteriota</taxon>
        <taxon>Desulfobacteria</taxon>
        <taxon>Desulfobacterales</taxon>
        <taxon>Desulfobacteraceae</taxon>
        <taxon>Candidatus Magnetoglobus</taxon>
    </lineage>
</organism>
<evidence type="ECO:0008006" key="8">
    <source>
        <dbReference type="Google" id="ProtNLM"/>
    </source>
</evidence>
<dbReference type="GO" id="GO:0005576">
    <property type="term" value="C:extracellular region"/>
    <property type="evidence" value="ECO:0007669"/>
    <property type="project" value="TreeGrafter"/>
</dbReference>
<evidence type="ECO:0000256" key="1">
    <source>
        <dbReference type="ARBA" id="ARBA00022729"/>
    </source>
</evidence>
<dbReference type="EMBL" id="ATBP01002981">
    <property type="protein sequence ID" value="ETR65287.1"/>
    <property type="molecule type" value="Genomic_DNA"/>
</dbReference>
<keyword evidence="2" id="KW-0677">Repeat</keyword>
<keyword evidence="1" id="KW-0732">Signal</keyword>
<dbReference type="PANTHER" id="PTHR10680">
    <property type="entry name" value="PEPTIDYL-GLYCINE ALPHA-AMIDATING MONOOXYGENASE"/>
    <property type="match status" value="1"/>
</dbReference>
<dbReference type="Gene3D" id="2.120.10.30">
    <property type="entry name" value="TolB, C-terminal domain"/>
    <property type="match status" value="1"/>
</dbReference>
<feature type="repeat" description="NHL" evidence="4">
    <location>
        <begin position="114"/>
        <end position="146"/>
    </location>
</feature>
<dbReference type="InterPro" id="IPR011042">
    <property type="entry name" value="6-blade_b-propeller_TolB-like"/>
</dbReference>
<evidence type="ECO:0000256" key="2">
    <source>
        <dbReference type="ARBA" id="ARBA00022737"/>
    </source>
</evidence>
<dbReference type="PANTHER" id="PTHR10680:SF28">
    <property type="entry name" value="SMP-30_GLUCONOLACTONASE_LRE-LIKE REGION DOMAIN-CONTAINING PROTEIN"/>
    <property type="match status" value="1"/>
</dbReference>
<gene>
    <name evidence="6" type="ORF">OMM_06092</name>
</gene>
<reference evidence="7" key="1">
    <citation type="submission" date="2012-11" db="EMBL/GenBank/DDBJ databases">
        <authorList>
            <person name="Lucero-Rivera Y.E."/>
            <person name="Tovar-Ramirez D."/>
        </authorList>
    </citation>
    <scope>NUCLEOTIDE SEQUENCE [LARGE SCALE GENOMIC DNA]</scope>
    <source>
        <strain evidence="7">Araruama</strain>
    </source>
</reference>
<proteinExistence type="predicted"/>
<dbReference type="SUPFAM" id="SSF101898">
    <property type="entry name" value="NHL repeat"/>
    <property type="match status" value="1"/>
</dbReference>
<dbReference type="AlphaFoldDB" id="A0A1V1NRT5"/>
<keyword evidence="3" id="KW-0325">Glycoprotein</keyword>
<evidence type="ECO:0000313" key="6">
    <source>
        <dbReference type="EMBL" id="ETR65287.1"/>
    </source>
</evidence>
<dbReference type="InterPro" id="IPR001258">
    <property type="entry name" value="NHL_repeat"/>
</dbReference>
<dbReference type="PROSITE" id="PS51125">
    <property type="entry name" value="NHL"/>
    <property type="match status" value="2"/>
</dbReference>
<comment type="caution">
    <text evidence="6">The sequence shown here is derived from an EMBL/GenBank/DDBJ whole genome shotgun (WGS) entry which is preliminary data.</text>
</comment>
<name>A0A1V1NRT5_9BACT</name>
<accession>A0A1V1NRT5</accession>
<evidence type="ECO:0000256" key="5">
    <source>
        <dbReference type="SAM" id="MobiDB-lite"/>
    </source>
</evidence>
<feature type="compositionally biased region" description="Polar residues" evidence="5">
    <location>
        <begin position="15"/>
        <end position="26"/>
    </location>
</feature>
<feature type="repeat" description="NHL" evidence="4">
    <location>
        <begin position="70"/>
        <end position="97"/>
    </location>
</feature>
<evidence type="ECO:0000313" key="7">
    <source>
        <dbReference type="Proteomes" id="UP000189670"/>
    </source>
</evidence>
<evidence type="ECO:0000256" key="4">
    <source>
        <dbReference type="PROSITE-ProRule" id="PRU00504"/>
    </source>
</evidence>
<protein>
    <recommendedName>
        <fullName evidence="8">NHL repeat containing protein</fullName>
    </recommendedName>
</protein>
<sequence length="170" mass="18117">MVTDDGNIPVPDGSITASKLANNPGNGTSGDRIISNGDGSFGWESAEGAFTTTQGSDSASLDYSFASTAPYDVTVDSNGNIYVCEFYNHRVMVYTASGDFSYSIGTGESSNALGSFHYPNSIEVDSNGKIYVCEQNNHRIQVLLLTVIMIIVSEPAYKGLISKDFSLPKV</sequence>
<evidence type="ECO:0000256" key="3">
    <source>
        <dbReference type="ARBA" id="ARBA00023180"/>
    </source>
</evidence>
<feature type="region of interest" description="Disordered" evidence="5">
    <location>
        <begin position="1"/>
        <end position="36"/>
    </location>
</feature>